<evidence type="ECO:0000256" key="4">
    <source>
        <dbReference type="ARBA" id="ARBA00022517"/>
    </source>
</evidence>
<accession>Q2FPD6</accession>
<dbReference type="eggNOG" id="arCOG00906">
    <property type="taxonomic scope" value="Archaea"/>
</dbReference>
<evidence type="ECO:0000256" key="5">
    <source>
        <dbReference type="ARBA" id="ARBA00022552"/>
    </source>
</evidence>
<reference evidence="9" key="1">
    <citation type="journal article" date="2016" name="Stand. Genomic Sci.">
        <title>Complete genome sequence of Methanospirillum hungatei type strain JF1.</title>
        <authorList>
            <person name="Gunsalus R.P."/>
            <person name="Cook L.E."/>
            <person name="Crable B."/>
            <person name="Rohlin L."/>
            <person name="McDonald E."/>
            <person name="Mouttaki H."/>
            <person name="Sieber J.R."/>
            <person name="Poweleit N."/>
            <person name="Zhou H."/>
            <person name="Lapidus A.L."/>
            <person name="Daligault H.E."/>
            <person name="Land M."/>
            <person name="Gilna P."/>
            <person name="Ivanova N."/>
            <person name="Kyrpides N."/>
            <person name="Culley D.E."/>
            <person name="McInerney M.J."/>
        </authorList>
    </citation>
    <scope>NUCLEOTIDE SEQUENCE [LARGE SCALE GENOMIC DNA]</scope>
    <source>
        <strain evidence="9">ATCC 27890 / DSM 864 / NBRC 100397 / JF-1</strain>
    </source>
</reference>
<dbReference type="NCBIfam" id="NF009623">
    <property type="entry name" value="PRK13130.1"/>
    <property type="match status" value="1"/>
</dbReference>
<dbReference type="RefSeq" id="WP_011448154.1">
    <property type="nucleotide sequence ID" value="NC_007796.1"/>
</dbReference>
<dbReference type="InParanoid" id="Q2FPD6"/>
<name>Q2FPD6_METHJ</name>
<dbReference type="STRING" id="323259.Mhun_1127"/>
<protein>
    <recommendedName>
        <fullName evidence="3 7">Ribosome biogenesis protein Nop10</fullName>
    </recommendedName>
</protein>
<evidence type="ECO:0000256" key="1">
    <source>
        <dbReference type="ARBA" id="ARBA00002325"/>
    </source>
</evidence>
<dbReference type="GO" id="GO:0006364">
    <property type="term" value="P:rRNA processing"/>
    <property type="evidence" value="ECO:0007669"/>
    <property type="project" value="UniProtKB-UniRule"/>
</dbReference>
<dbReference type="OrthoDB" id="7259at2157"/>
<dbReference type="Gene3D" id="2.20.28.40">
    <property type="entry name" value="H/ACA ribonucleoprotein complex, subunit Nop10"/>
    <property type="match status" value="1"/>
</dbReference>
<dbReference type="AlphaFoldDB" id="Q2FPD6"/>
<keyword evidence="5 7" id="KW-0698">rRNA processing</keyword>
<dbReference type="InterPro" id="IPR007264">
    <property type="entry name" value="H/ACA_rnp_Nop10"/>
</dbReference>
<organism evidence="8 9">
    <name type="scientific">Methanospirillum hungatei JF-1 (strain ATCC 27890 / DSM 864 / NBRC 100397 / JF-1)</name>
    <dbReference type="NCBI Taxonomy" id="323259"/>
    <lineage>
        <taxon>Archaea</taxon>
        <taxon>Methanobacteriati</taxon>
        <taxon>Methanobacteriota</taxon>
        <taxon>Stenosarchaea group</taxon>
        <taxon>Methanomicrobia</taxon>
        <taxon>Methanomicrobiales</taxon>
        <taxon>Methanospirillaceae</taxon>
        <taxon>Methanospirillum</taxon>
    </lineage>
</organism>
<dbReference type="SUPFAM" id="SSF144210">
    <property type="entry name" value="Nop10-like SnoRNP"/>
    <property type="match status" value="1"/>
</dbReference>
<dbReference type="PANTHER" id="PTHR13305">
    <property type="entry name" value="RIBOSOME BIOGENESIS PROTEIN NOP10"/>
    <property type="match status" value="1"/>
</dbReference>
<keyword evidence="4 7" id="KW-0690">Ribosome biogenesis</keyword>
<dbReference type="Proteomes" id="UP000001941">
    <property type="component" value="Chromosome"/>
</dbReference>
<keyword evidence="9" id="KW-1185">Reference proteome</keyword>
<dbReference type="GO" id="GO:1990904">
    <property type="term" value="C:ribonucleoprotein complex"/>
    <property type="evidence" value="ECO:0007669"/>
    <property type="project" value="UniProtKB-KW"/>
</dbReference>
<evidence type="ECO:0000313" key="9">
    <source>
        <dbReference type="Proteomes" id="UP000001941"/>
    </source>
</evidence>
<dbReference type="EMBL" id="CP000254">
    <property type="protein sequence ID" value="ABD40876.1"/>
    <property type="molecule type" value="Genomic_DNA"/>
</dbReference>
<dbReference type="GO" id="GO:0001522">
    <property type="term" value="P:pseudouridine synthesis"/>
    <property type="evidence" value="ECO:0007669"/>
    <property type="project" value="InterPro"/>
</dbReference>
<dbReference type="InterPro" id="IPR023532">
    <property type="entry name" value="Nop10_arc-typ"/>
</dbReference>
<evidence type="ECO:0000256" key="7">
    <source>
        <dbReference type="HAMAP-Rule" id="MF_00803"/>
    </source>
</evidence>
<evidence type="ECO:0000256" key="3">
    <source>
        <dbReference type="ARBA" id="ARBA00018821"/>
    </source>
</evidence>
<dbReference type="PANTHER" id="PTHR13305:SF0">
    <property type="entry name" value="H_ACA RIBONUCLEOPROTEIN COMPLEX SUBUNIT 3"/>
    <property type="match status" value="1"/>
</dbReference>
<dbReference type="HAMAP" id="MF_00803">
    <property type="entry name" value="Nop10"/>
    <property type="match status" value="1"/>
</dbReference>
<comment type="function">
    <text evidence="1 7">Involved in ribosome biogenesis; more specifically in 18S rRNA pseudouridylation and in cleavage of pre-rRNA.</text>
</comment>
<dbReference type="KEGG" id="mhu:Mhun_1127"/>
<evidence type="ECO:0000256" key="2">
    <source>
        <dbReference type="ARBA" id="ARBA00009462"/>
    </source>
</evidence>
<dbReference type="GeneID" id="32154789"/>
<dbReference type="InterPro" id="IPR036756">
    <property type="entry name" value="H/ACA_rnp_Nop10_sf"/>
</dbReference>
<comment type="similarity">
    <text evidence="2 7">Belongs to the NOP10 family.</text>
</comment>
<dbReference type="HOGENOM" id="CLU_196480_1_0_2"/>
<dbReference type="GO" id="GO:0030515">
    <property type="term" value="F:snoRNA binding"/>
    <property type="evidence" value="ECO:0007669"/>
    <property type="project" value="InterPro"/>
</dbReference>
<dbReference type="Pfam" id="PF04135">
    <property type="entry name" value="Nop10p"/>
    <property type="match status" value="1"/>
</dbReference>
<evidence type="ECO:0000313" key="8">
    <source>
        <dbReference type="EMBL" id="ABD40876.1"/>
    </source>
</evidence>
<dbReference type="FunCoup" id="Q2FPD6">
    <property type="interactions" value="8"/>
</dbReference>
<dbReference type="EnsemblBacteria" id="ABD40876">
    <property type="protein sequence ID" value="ABD40876"/>
    <property type="gene ID" value="Mhun_1127"/>
</dbReference>
<sequence>MKGRIRYCPSDNLYTLSETCSSCGKPTITPHPARYSPDDRYGKYRRMIR</sequence>
<keyword evidence="6 7" id="KW-0687">Ribonucleoprotein</keyword>
<evidence type="ECO:0000256" key="6">
    <source>
        <dbReference type="ARBA" id="ARBA00023274"/>
    </source>
</evidence>
<proteinExistence type="inferred from homology"/>
<gene>
    <name evidence="7" type="primary">nop10</name>
    <name evidence="8" type="ordered locus">Mhun_1127</name>
</gene>